<keyword evidence="1" id="KW-0812">Transmembrane</keyword>
<organism evidence="2 3">
    <name type="scientific">Fulvivirga kasyanovii</name>
    <dbReference type="NCBI Taxonomy" id="396812"/>
    <lineage>
        <taxon>Bacteria</taxon>
        <taxon>Pseudomonadati</taxon>
        <taxon>Bacteroidota</taxon>
        <taxon>Cytophagia</taxon>
        <taxon>Cytophagales</taxon>
        <taxon>Fulvivirgaceae</taxon>
        <taxon>Fulvivirga</taxon>
    </lineage>
</organism>
<keyword evidence="3" id="KW-1185">Reference proteome</keyword>
<feature type="transmembrane region" description="Helical" evidence="1">
    <location>
        <begin position="267"/>
        <end position="284"/>
    </location>
</feature>
<evidence type="ECO:0000256" key="1">
    <source>
        <dbReference type="SAM" id="Phobius"/>
    </source>
</evidence>
<sequence length="399" mass="47247">MDKKKLVIIIGVLLIVVFLFFLFTAGSNKFFNWNETYRIDSKQPYGGYIYHELMKSHYGDAFTVMESPVSANLSSDQKQSLYVFLGPEAHYRYEDIDSLTSFISAGNSALLVASIFPYDLSYELYLDECGVMSSEPAEKITMKFKEQPEEYSYEYIMYWKAINNYWSYLDSLSCPDEIEVLASFNEDKPNFFRTKLGQGYVYFHTTPLVFSNYYLKKEETLKYVEQVMAYFPAEQVYWDEFSKTPLDRVESKDSPLKYILSQPALKWAWYLLLITCLIYIIFYAKRRQRIIPVLEPNTNTTIEFAETMGYLYFEEQNHKKIADHKMNLFLAYIRSNYHLHTNVVDDNLMKRISLKSQVPLEEVQRIFKEYQRLDFKVEIDANDLVVFHNLIESFYQKSK</sequence>
<comment type="caution">
    <text evidence="2">The sequence shown here is derived from an EMBL/GenBank/DDBJ whole genome shotgun (WGS) entry which is preliminary data.</text>
</comment>
<gene>
    <name evidence="2" type="ORF">E1163_12945</name>
</gene>
<dbReference type="RefSeq" id="WP_155172404.1">
    <property type="nucleotide sequence ID" value="NZ_BAAAFL010000017.1"/>
</dbReference>
<dbReference type="Proteomes" id="UP000798808">
    <property type="component" value="Unassembled WGS sequence"/>
</dbReference>
<dbReference type="EMBL" id="SMLW01000546">
    <property type="protein sequence ID" value="MTI25855.1"/>
    <property type="molecule type" value="Genomic_DNA"/>
</dbReference>
<evidence type="ECO:0000313" key="2">
    <source>
        <dbReference type="EMBL" id="MTI25855.1"/>
    </source>
</evidence>
<reference evidence="2 3" key="1">
    <citation type="submission" date="2019-02" db="EMBL/GenBank/DDBJ databases">
        <authorList>
            <person name="Goldberg S.R."/>
            <person name="Haltli B.A."/>
            <person name="Correa H."/>
            <person name="Russell K.G."/>
        </authorList>
    </citation>
    <scope>NUCLEOTIDE SEQUENCE [LARGE SCALE GENOMIC DNA]</scope>
    <source>
        <strain evidence="2 3">JCM 16186</strain>
    </source>
</reference>
<protein>
    <submittedName>
        <fullName evidence="2">DUF4350 domain-containing protein</fullName>
    </submittedName>
</protein>
<accession>A0ABW9RPM7</accession>
<keyword evidence="1" id="KW-1133">Transmembrane helix</keyword>
<name>A0ABW9RPM7_9BACT</name>
<feature type="transmembrane region" description="Helical" evidence="1">
    <location>
        <begin position="7"/>
        <end position="26"/>
    </location>
</feature>
<keyword evidence="1" id="KW-0472">Membrane</keyword>
<proteinExistence type="predicted"/>
<evidence type="ECO:0000313" key="3">
    <source>
        <dbReference type="Proteomes" id="UP000798808"/>
    </source>
</evidence>